<dbReference type="RefSeq" id="WP_128194274.1">
    <property type="nucleotide sequence ID" value="NZ_SACJ01000003.1"/>
</dbReference>
<evidence type="ECO:0000313" key="1">
    <source>
        <dbReference type="EMBL" id="RVT77642.1"/>
    </source>
</evidence>
<evidence type="ECO:0008006" key="3">
    <source>
        <dbReference type="Google" id="ProtNLM"/>
    </source>
</evidence>
<evidence type="ECO:0000313" key="2">
    <source>
        <dbReference type="Proteomes" id="UP000285211"/>
    </source>
</evidence>
<gene>
    <name evidence="1" type="ORF">EOD40_07520</name>
</gene>
<dbReference type="SUPFAM" id="SSF160574">
    <property type="entry name" value="BT0923-like"/>
    <property type="match status" value="1"/>
</dbReference>
<dbReference type="EMBL" id="SACJ01000003">
    <property type="protein sequence ID" value="RVT77642.1"/>
    <property type="molecule type" value="Genomic_DNA"/>
</dbReference>
<dbReference type="OrthoDB" id="1428473at2"/>
<reference evidence="1 2" key="1">
    <citation type="submission" date="2019-01" db="EMBL/GenBank/DDBJ databases">
        <authorList>
            <person name="Chen W.-M."/>
        </authorList>
    </citation>
    <scope>NUCLEOTIDE SEQUENCE [LARGE SCALE GENOMIC DNA]</scope>
    <source>
        <strain evidence="1 2">BBQ-12</strain>
    </source>
</reference>
<keyword evidence="2" id="KW-1185">Reference proteome</keyword>
<protein>
    <recommendedName>
        <fullName evidence="3">Nicotinate-nucleotide adenylyltransferase</fullName>
    </recommendedName>
</protein>
<proteinExistence type="predicted"/>
<dbReference type="AlphaFoldDB" id="A0A3S2UKT1"/>
<dbReference type="Gene3D" id="3.10.450.360">
    <property type="match status" value="1"/>
</dbReference>
<organism evidence="1 2">
    <name type="scientific">Flavobacterium sufflavum</name>
    <dbReference type="NCBI Taxonomy" id="1921138"/>
    <lineage>
        <taxon>Bacteria</taxon>
        <taxon>Pseudomonadati</taxon>
        <taxon>Bacteroidota</taxon>
        <taxon>Flavobacteriia</taxon>
        <taxon>Flavobacteriales</taxon>
        <taxon>Flavobacteriaceae</taxon>
        <taxon>Flavobacterium</taxon>
    </lineage>
</organism>
<sequence length="172" mass="19907">MKTFITTLLFLGLALSSYSQEKNEGPMEIKGLPTVVIKRIGRDFSTYIPDQNPDINVRILQEKFVAYDVGRNLEGNETYLVIMNHDKNSLVATYDEKGKLTRVVENYEKVKLPNEVIYSVYKTYPEWNIVNDKFLYTQVEGNVIKKQYDLKIQKGKEILKLKVHPDGTIMKP</sequence>
<dbReference type="Proteomes" id="UP000285211">
    <property type="component" value="Unassembled WGS sequence"/>
</dbReference>
<accession>A0A3S2UKT1</accession>
<comment type="caution">
    <text evidence="1">The sequence shown here is derived from an EMBL/GenBank/DDBJ whole genome shotgun (WGS) entry which is preliminary data.</text>
</comment>
<name>A0A3S2UKT1_9FLAO</name>